<dbReference type="AlphaFoldDB" id="A0A418WQH4"/>
<protein>
    <submittedName>
        <fullName evidence="8">Sigma-70 family RNA polymerase sigma factor</fullName>
    </submittedName>
</protein>
<organism evidence="8 9">
    <name type="scientific">Sphingomonas cavernae</name>
    <dbReference type="NCBI Taxonomy" id="2320861"/>
    <lineage>
        <taxon>Bacteria</taxon>
        <taxon>Pseudomonadati</taxon>
        <taxon>Pseudomonadota</taxon>
        <taxon>Alphaproteobacteria</taxon>
        <taxon>Sphingomonadales</taxon>
        <taxon>Sphingomonadaceae</taxon>
        <taxon>Sphingomonas</taxon>
    </lineage>
</organism>
<feature type="domain" description="RNA polymerase sigma factor 70 region 4 type 2" evidence="7">
    <location>
        <begin position="138"/>
        <end position="189"/>
    </location>
</feature>
<dbReference type="InterPro" id="IPR013249">
    <property type="entry name" value="RNA_pol_sigma70_r4_t2"/>
</dbReference>
<dbReference type="OrthoDB" id="7628065at2"/>
<keyword evidence="9" id="KW-1185">Reference proteome</keyword>
<comment type="similarity">
    <text evidence="1">Belongs to the sigma-70 factor family. ECF subfamily.</text>
</comment>
<accession>A0A418WQH4</accession>
<dbReference type="NCBIfam" id="TIGR02937">
    <property type="entry name" value="sigma70-ECF"/>
    <property type="match status" value="1"/>
</dbReference>
<dbReference type="InterPro" id="IPR013325">
    <property type="entry name" value="RNA_pol_sigma_r2"/>
</dbReference>
<dbReference type="Pfam" id="PF08281">
    <property type="entry name" value="Sigma70_r4_2"/>
    <property type="match status" value="1"/>
</dbReference>
<evidence type="ECO:0000256" key="5">
    <source>
        <dbReference type="SAM" id="MobiDB-lite"/>
    </source>
</evidence>
<dbReference type="GO" id="GO:0006352">
    <property type="term" value="P:DNA-templated transcription initiation"/>
    <property type="evidence" value="ECO:0007669"/>
    <property type="project" value="InterPro"/>
</dbReference>
<evidence type="ECO:0000313" key="8">
    <source>
        <dbReference type="EMBL" id="RJF93502.1"/>
    </source>
</evidence>
<keyword evidence="3" id="KW-0731">Sigma factor</keyword>
<gene>
    <name evidence="8" type="ORF">D3876_04055</name>
</gene>
<evidence type="ECO:0000256" key="2">
    <source>
        <dbReference type="ARBA" id="ARBA00023015"/>
    </source>
</evidence>
<proteinExistence type="inferred from homology"/>
<evidence type="ECO:0000259" key="6">
    <source>
        <dbReference type="Pfam" id="PF04542"/>
    </source>
</evidence>
<keyword evidence="4" id="KW-0804">Transcription</keyword>
<dbReference type="GO" id="GO:0003677">
    <property type="term" value="F:DNA binding"/>
    <property type="evidence" value="ECO:0007669"/>
    <property type="project" value="InterPro"/>
</dbReference>
<dbReference type="InterPro" id="IPR036388">
    <property type="entry name" value="WH-like_DNA-bd_sf"/>
</dbReference>
<dbReference type="EMBL" id="QYUM01000002">
    <property type="protein sequence ID" value="RJF93502.1"/>
    <property type="molecule type" value="Genomic_DNA"/>
</dbReference>
<reference evidence="8 9" key="1">
    <citation type="submission" date="2018-09" db="EMBL/GenBank/DDBJ databases">
        <authorList>
            <person name="Zhu H."/>
        </authorList>
    </citation>
    <scope>NUCLEOTIDE SEQUENCE [LARGE SCALE GENOMIC DNA]</scope>
    <source>
        <strain evidence="8 9">K2R01-6</strain>
    </source>
</reference>
<feature type="domain" description="RNA polymerase sigma-70 region 2" evidence="6">
    <location>
        <begin position="47"/>
        <end position="107"/>
    </location>
</feature>
<dbReference type="SUPFAM" id="SSF88946">
    <property type="entry name" value="Sigma2 domain of RNA polymerase sigma factors"/>
    <property type="match status" value="1"/>
</dbReference>
<sequence>MDFCRRRPYATRSAGGEDKGVSSFRRSAAKGATDLGGVFLGDSVAAERAELVRYASRLTGQTQAAEDVVQDAYARVLGGATEIANPLAYLKRTIANLLADGARRRARGPQVVAIDEQIEIADPKPSPLRVLLARDAIREFMRLLGMLPPRSRQVFMMSRVDGMTYSMIGAQLGISIKAVEKHMARAIAHFDRTAGDLL</sequence>
<dbReference type="Gene3D" id="1.10.1740.10">
    <property type="match status" value="1"/>
</dbReference>
<evidence type="ECO:0000313" key="9">
    <source>
        <dbReference type="Proteomes" id="UP000286100"/>
    </source>
</evidence>
<dbReference type="Pfam" id="PF04542">
    <property type="entry name" value="Sigma70_r2"/>
    <property type="match status" value="1"/>
</dbReference>
<dbReference type="SUPFAM" id="SSF88659">
    <property type="entry name" value="Sigma3 and sigma4 domains of RNA polymerase sigma factors"/>
    <property type="match status" value="1"/>
</dbReference>
<dbReference type="InterPro" id="IPR007627">
    <property type="entry name" value="RNA_pol_sigma70_r2"/>
</dbReference>
<comment type="caution">
    <text evidence="8">The sequence shown here is derived from an EMBL/GenBank/DDBJ whole genome shotgun (WGS) entry which is preliminary data.</text>
</comment>
<name>A0A418WQH4_9SPHN</name>
<evidence type="ECO:0000259" key="7">
    <source>
        <dbReference type="Pfam" id="PF08281"/>
    </source>
</evidence>
<dbReference type="Proteomes" id="UP000286100">
    <property type="component" value="Unassembled WGS sequence"/>
</dbReference>
<evidence type="ECO:0000256" key="1">
    <source>
        <dbReference type="ARBA" id="ARBA00010641"/>
    </source>
</evidence>
<dbReference type="GO" id="GO:0016987">
    <property type="term" value="F:sigma factor activity"/>
    <property type="evidence" value="ECO:0007669"/>
    <property type="project" value="UniProtKB-KW"/>
</dbReference>
<dbReference type="Gene3D" id="1.10.10.10">
    <property type="entry name" value="Winged helix-like DNA-binding domain superfamily/Winged helix DNA-binding domain"/>
    <property type="match status" value="1"/>
</dbReference>
<dbReference type="InterPro" id="IPR013324">
    <property type="entry name" value="RNA_pol_sigma_r3/r4-like"/>
</dbReference>
<keyword evidence="2" id="KW-0805">Transcription regulation</keyword>
<dbReference type="PANTHER" id="PTHR43133:SF63">
    <property type="entry name" value="RNA POLYMERASE SIGMA FACTOR FECI-RELATED"/>
    <property type="match status" value="1"/>
</dbReference>
<evidence type="ECO:0000256" key="3">
    <source>
        <dbReference type="ARBA" id="ARBA00023082"/>
    </source>
</evidence>
<dbReference type="InterPro" id="IPR039425">
    <property type="entry name" value="RNA_pol_sigma-70-like"/>
</dbReference>
<evidence type="ECO:0000256" key="4">
    <source>
        <dbReference type="ARBA" id="ARBA00023163"/>
    </source>
</evidence>
<feature type="region of interest" description="Disordered" evidence="5">
    <location>
        <begin position="1"/>
        <end position="21"/>
    </location>
</feature>
<dbReference type="CDD" id="cd06171">
    <property type="entry name" value="Sigma70_r4"/>
    <property type="match status" value="1"/>
</dbReference>
<dbReference type="PANTHER" id="PTHR43133">
    <property type="entry name" value="RNA POLYMERASE ECF-TYPE SIGMA FACTO"/>
    <property type="match status" value="1"/>
</dbReference>
<dbReference type="InterPro" id="IPR014284">
    <property type="entry name" value="RNA_pol_sigma-70_dom"/>
</dbReference>